<evidence type="ECO:0000256" key="2">
    <source>
        <dbReference type="ARBA" id="ARBA00022448"/>
    </source>
</evidence>
<evidence type="ECO:0000313" key="8">
    <source>
        <dbReference type="EMBL" id="CAK7219942.1"/>
    </source>
</evidence>
<feature type="transmembrane region" description="Helical" evidence="6">
    <location>
        <begin position="181"/>
        <end position="202"/>
    </location>
</feature>
<dbReference type="PANTHER" id="PTHR43791:SF32">
    <property type="entry name" value="MAJOR FACILITATOR SUPERFAMILY (MFS) PROFILE DOMAIN-CONTAINING PROTEIN"/>
    <property type="match status" value="1"/>
</dbReference>
<dbReference type="PANTHER" id="PTHR43791">
    <property type="entry name" value="PERMEASE-RELATED"/>
    <property type="match status" value="1"/>
</dbReference>
<evidence type="ECO:0000256" key="6">
    <source>
        <dbReference type="SAM" id="Phobius"/>
    </source>
</evidence>
<dbReference type="Gene3D" id="1.20.1250.20">
    <property type="entry name" value="MFS general substrate transporter like domains"/>
    <property type="match status" value="2"/>
</dbReference>
<feature type="domain" description="Major facilitator superfamily (MFS) profile" evidence="7">
    <location>
        <begin position="55"/>
        <end position="479"/>
    </location>
</feature>
<keyword evidence="2" id="KW-0813">Transport</keyword>
<dbReference type="PROSITE" id="PS50850">
    <property type="entry name" value="MFS"/>
    <property type="match status" value="1"/>
</dbReference>
<dbReference type="PROSITE" id="PS00216">
    <property type="entry name" value="SUGAR_TRANSPORT_1"/>
    <property type="match status" value="1"/>
</dbReference>
<organism evidence="8 9">
    <name type="scientific">Sporothrix eucalyptigena</name>
    <dbReference type="NCBI Taxonomy" id="1812306"/>
    <lineage>
        <taxon>Eukaryota</taxon>
        <taxon>Fungi</taxon>
        <taxon>Dikarya</taxon>
        <taxon>Ascomycota</taxon>
        <taxon>Pezizomycotina</taxon>
        <taxon>Sordariomycetes</taxon>
        <taxon>Sordariomycetidae</taxon>
        <taxon>Ophiostomatales</taxon>
        <taxon>Ophiostomataceae</taxon>
        <taxon>Sporothrix</taxon>
    </lineage>
</organism>
<name>A0ABP0BJX2_9PEZI</name>
<dbReference type="EMBL" id="CAWUHD010000033">
    <property type="protein sequence ID" value="CAK7219942.1"/>
    <property type="molecule type" value="Genomic_DNA"/>
</dbReference>
<evidence type="ECO:0000256" key="1">
    <source>
        <dbReference type="ARBA" id="ARBA00004141"/>
    </source>
</evidence>
<sequence>MTKEIFGDSVVPVSDEEKIPSAVGSTPESINESGWSQTWTADEEKALVRKIDFIVMPILMLVFFALQLDRSNAGNALTDNFLVNVGITQNQFNIGTQLLNAGIVLLEIPSNLVLYRVGPKAWIGTQVFLWGLVATFQAFQKGLGGYLSTRLLLGLCESGFIPGSLFTISQWYRSHEMSRRYAFFFLGNGVATAAGGLIAYGVLHMRGVAGLAGWQWLFILEGIFTILTGVVFVTLFPGLPSNPVSFAGIRYFSDRELMILRQRKALDDPNAGQLQRRMTFKDVTSTLANLKLWLHVLLTTVGLAPSTALWSYAPTIVSSFGYNTLNSNAMTSVGQWISVALVIIGGFIADKWGRRGYFVLLAVTIELAFTVAYKCLPDDTNKGTKYAMLTLASATCSWWHAVNGSWIAINGKTPAERSIRMALFIMAANCAGIVGGQLFRSDDKPYYHRGWTIAVAFMAFSVAVVLVLLVLYALANKRIKKEAGIEADNATVDKNGNPVVSPAVKLYNY</sequence>
<feature type="transmembrane region" description="Helical" evidence="6">
    <location>
        <begin position="151"/>
        <end position="169"/>
    </location>
</feature>
<feature type="transmembrane region" description="Helical" evidence="6">
    <location>
        <begin position="386"/>
        <end position="409"/>
    </location>
</feature>
<dbReference type="InterPro" id="IPR036259">
    <property type="entry name" value="MFS_trans_sf"/>
</dbReference>
<comment type="caution">
    <text evidence="8">The sequence shown here is derived from an EMBL/GenBank/DDBJ whole genome shotgun (WGS) entry which is preliminary data.</text>
</comment>
<comment type="subcellular location">
    <subcellularLocation>
        <location evidence="1">Membrane</location>
        <topology evidence="1">Multi-pass membrane protein</topology>
    </subcellularLocation>
</comment>
<evidence type="ECO:0000256" key="3">
    <source>
        <dbReference type="ARBA" id="ARBA00022692"/>
    </source>
</evidence>
<protein>
    <recommendedName>
        <fullName evidence="7">Major facilitator superfamily (MFS) profile domain-containing protein</fullName>
    </recommendedName>
</protein>
<accession>A0ABP0BJX2</accession>
<dbReference type="SUPFAM" id="SSF103473">
    <property type="entry name" value="MFS general substrate transporter"/>
    <property type="match status" value="1"/>
</dbReference>
<gene>
    <name evidence="8" type="ORF">SEUCBS140593_004065</name>
</gene>
<feature type="transmembrane region" description="Helical" evidence="6">
    <location>
        <begin position="421"/>
        <end position="439"/>
    </location>
</feature>
<keyword evidence="4 6" id="KW-1133">Transmembrane helix</keyword>
<dbReference type="Proteomes" id="UP001642482">
    <property type="component" value="Unassembled WGS sequence"/>
</dbReference>
<keyword evidence="9" id="KW-1185">Reference proteome</keyword>
<reference evidence="8 9" key="1">
    <citation type="submission" date="2024-01" db="EMBL/GenBank/DDBJ databases">
        <authorList>
            <person name="Allen C."/>
            <person name="Tagirdzhanova G."/>
        </authorList>
    </citation>
    <scope>NUCLEOTIDE SEQUENCE [LARGE SCALE GENOMIC DNA]</scope>
</reference>
<dbReference type="InterPro" id="IPR005829">
    <property type="entry name" value="Sugar_transporter_CS"/>
</dbReference>
<evidence type="ECO:0000259" key="7">
    <source>
        <dbReference type="PROSITE" id="PS50850"/>
    </source>
</evidence>
<evidence type="ECO:0000256" key="5">
    <source>
        <dbReference type="ARBA" id="ARBA00023136"/>
    </source>
</evidence>
<dbReference type="InterPro" id="IPR020846">
    <property type="entry name" value="MFS_dom"/>
</dbReference>
<feature type="transmembrane region" description="Helical" evidence="6">
    <location>
        <begin position="51"/>
        <end position="68"/>
    </location>
</feature>
<dbReference type="Pfam" id="PF07690">
    <property type="entry name" value="MFS_1"/>
    <property type="match status" value="1"/>
</dbReference>
<feature type="transmembrane region" description="Helical" evidence="6">
    <location>
        <begin position="356"/>
        <end position="374"/>
    </location>
</feature>
<dbReference type="InterPro" id="IPR011701">
    <property type="entry name" value="MFS"/>
</dbReference>
<keyword evidence="5 6" id="KW-0472">Membrane</keyword>
<evidence type="ECO:0000313" key="9">
    <source>
        <dbReference type="Proteomes" id="UP001642482"/>
    </source>
</evidence>
<feature type="transmembrane region" description="Helical" evidence="6">
    <location>
        <begin position="292"/>
        <end position="313"/>
    </location>
</feature>
<feature type="transmembrane region" description="Helical" evidence="6">
    <location>
        <begin position="214"/>
        <end position="236"/>
    </location>
</feature>
<proteinExistence type="predicted"/>
<evidence type="ECO:0000256" key="4">
    <source>
        <dbReference type="ARBA" id="ARBA00022989"/>
    </source>
</evidence>
<feature type="transmembrane region" description="Helical" evidence="6">
    <location>
        <begin position="451"/>
        <end position="475"/>
    </location>
</feature>
<feature type="transmembrane region" description="Helical" evidence="6">
    <location>
        <begin position="333"/>
        <end position="349"/>
    </location>
</feature>
<keyword evidence="3 6" id="KW-0812">Transmembrane</keyword>